<evidence type="ECO:0008006" key="3">
    <source>
        <dbReference type="Google" id="ProtNLM"/>
    </source>
</evidence>
<dbReference type="InterPro" id="IPR008767">
    <property type="entry name" value="Phage_SPP1_head-tail_adaptor"/>
</dbReference>
<dbReference type="EMBL" id="NGJU01000006">
    <property type="protein sequence ID" value="RST96656.1"/>
    <property type="molecule type" value="Genomic_DNA"/>
</dbReference>
<gene>
    <name evidence="1" type="ORF">CBF35_05335</name>
</gene>
<name>A0A429ZSF4_9ENTE</name>
<organism evidence="1 2">
    <name type="scientific">Vagococcus salmoninarum</name>
    <dbReference type="NCBI Taxonomy" id="2739"/>
    <lineage>
        <taxon>Bacteria</taxon>
        <taxon>Bacillati</taxon>
        <taxon>Bacillota</taxon>
        <taxon>Bacilli</taxon>
        <taxon>Lactobacillales</taxon>
        <taxon>Enterococcaceae</taxon>
        <taxon>Vagococcus</taxon>
    </lineage>
</organism>
<proteinExistence type="predicted"/>
<dbReference type="NCBIfam" id="TIGR01563">
    <property type="entry name" value="gp16_SPP1"/>
    <property type="match status" value="1"/>
</dbReference>
<keyword evidence="2" id="KW-1185">Reference proteome</keyword>
<protein>
    <recommendedName>
        <fullName evidence="3">Phage head-tail adapter protein</fullName>
    </recommendedName>
</protein>
<dbReference type="Proteomes" id="UP000287239">
    <property type="component" value="Unassembled WGS sequence"/>
</dbReference>
<accession>A0A429ZSF4</accession>
<sequence length="125" mass="14318">MGGTVMHEELWDLDINLLAATDFIEDDIGNQIPILKQEEVYGYEQPISRSEFYTAGQSGITVTKSLVIHPYDYEEQTSLILEEIVYDIIRVYPLDRDRLELTCQRKLVQAKAVHQDGNQRDSAGE</sequence>
<evidence type="ECO:0000313" key="1">
    <source>
        <dbReference type="EMBL" id="RST96656.1"/>
    </source>
</evidence>
<reference evidence="1 2" key="1">
    <citation type="submission" date="2017-05" db="EMBL/GenBank/DDBJ databases">
        <title>Vagococcus spp. assemblies.</title>
        <authorList>
            <person name="Gulvik C.A."/>
        </authorList>
    </citation>
    <scope>NUCLEOTIDE SEQUENCE [LARGE SCALE GENOMIC DNA]</scope>
    <source>
        <strain evidence="1 2">NCFB 2777</strain>
    </source>
</reference>
<comment type="caution">
    <text evidence="1">The sequence shown here is derived from an EMBL/GenBank/DDBJ whole genome shotgun (WGS) entry which is preliminary data.</text>
</comment>
<dbReference type="OrthoDB" id="2051942at2"/>
<dbReference type="AlphaFoldDB" id="A0A429ZSF4"/>
<evidence type="ECO:0000313" key="2">
    <source>
        <dbReference type="Proteomes" id="UP000287239"/>
    </source>
</evidence>